<accession>A0AAX6IKE6</accession>
<dbReference type="AlphaFoldDB" id="A0AAX6IKE6"/>
<protein>
    <submittedName>
        <fullName evidence="12">PAN domain-containing protein-like</fullName>
    </submittedName>
</protein>
<feature type="transmembrane region" description="Helical" evidence="8">
    <location>
        <begin position="482"/>
        <end position="504"/>
    </location>
</feature>
<keyword evidence="5 8" id="KW-0472">Membrane</keyword>
<evidence type="ECO:0000256" key="9">
    <source>
        <dbReference type="SAM" id="SignalP"/>
    </source>
</evidence>
<evidence type="ECO:0000256" key="6">
    <source>
        <dbReference type="ARBA" id="ARBA00023157"/>
    </source>
</evidence>
<evidence type="ECO:0000313" key="12">
    <source>
        <dbReference type="EMBL" id="KAJ6853746.1"/>
    </source>
</evidence>
<keyword evidence="2 8" id="KW-0812">Transmembrane</keyword>
<dbReference type="InterPro" id="IPR036426">
    <property type="entry name" value="Bulb-type_lectin_dom_sf"/>
</dbReference>
<organism evidence="12 13">
    <name type="scientific">Iris pallida</name>
    <name type="common">Sweet iris</name>
    <dbReference type="NCBI Taxonomy" id="29817"/>
    <lineage>
        <taxon>Eukaryota</taxon>
        <taxon>Viridiplantae</taxon>
        <taxon>Streptophyta</taxon>
        <taxon>Embryophyta</taxon>
        <taxon>Tracheophyta</taxon>
        <taxon>Spermatophyta</taxon>
        <taxon>Magnoliopsida</taxon>
        <taxon>Liliopsida</taxon>
        <taxon>Asparagales</taxon>
        <taxon>Iridaceae</taxon>
        <taxon>Iridoideae</taxon>
        <taxon>Irideae</taxon>
        <taxon>Iris</taxon>
    </lineage>
</organism>
<keyword evidence="4 8" id="KW-1133">Transmembrane helix</keyword>
<evidence type="ECO:0000259" key="11">
    <source>
        <dbReference type="PROSITE" id="PS50948"/>
    </source>
</evidence>
<dbReference type="SUPFAM" id="SSF51110">
    <property type="entry name" value="alpha-D-mannose-specific plant lectins"/>
    <property type="match status" value="1"/>
</dbReference>
<dbReference type="EMBL" id="JANAVB010000398">
    <property type="protein sequence ID" value="KAJ6853746.1"/>
    <property type="molecule type" value="Genomic_DNA"/>
</dbReference>
<dbReference type="Pfam" id="PF00954">
    <property type="entry name" value="S_locus_glycop"/>
    <property type="match status" value="1"/>
</dbReference>
<keyword evidence="13" id="KW-1185">Reference proteome</keyword>
<evidence type="ECO:0000256" key="8">
    <source>
        <dbReference type="SAM" id="Phobius"/>
    </source>
</evidence>
<evidence type="ECO:0000256" key="4">
    <source>
        <dbReference type="ARBA" id="ARBA00022989"/>
    </source>
</evidence>
<comment type="caution">
    <text evidence="12">The sequence shown here is derived from an EMBL/GenBank/DDBJ whole genome shotgun (WGS) entry which is preliminary data.</text>
</comment>
<dbReference type="InterPro" id="IPR000858">
    <property type="entry name" value="S_locus_glycoprot_dom"/>
</dbReference>
<dbReference type="InterPro" id="IPR003609">
    <property type="entry name" value="Pan_app"/>
</dbReference>
<keyword evidence="6" id="KW-1015">Disulfide bond</keyword>
<dbReference type="Pfam" id="PF01453">
    <property type="entry name" value="B_lectin"/>
    <property type="match status" value="1"/>
</dbReference>
<reference evidence="12" key="1">
    <citation type="journal article" date="2023" name="GigaByte">
        <title>Genome assembly of the bearded iris, Iris pallida Lam.</title>
        <authorList>
            <person name="Bruccoleri R.E."/>
            <person name="Oakeley E.J."/>
            <person name="Faust A.M.E."/>
            <person name="Altorfer M."/>
            <person name="Dessus-Babus S."/>
            <person name="Burckhardt D."/>
            <person name="Oertli M."/>
            <person name="Naumann U."/>
            <person name="Petersen F."/>
            <person name="Wong J."/>
        </authorList>
    </citation>
    <scope>NUCLEOTIDE SEQUENCE</scope>
    <source>
        <strain evidence="12">GSM-AAB239-AS_SAM_17_03QT</strain>
    </source>
</reference>
<feature type="region of interest" description="Disordered" evidence="7">
    <location>
        <begin position="132"/>
        <end position="152"/>
    </location>
</feature>
<dbReference type="InterPro" id="IPR001480">
    <property type="entry name" value="Bulb-type_lectin_dom"/>
</dbReference>
<evidence type="ECO:0000256" key="5">
    <source>
        <dbReference type="ARBA" id="ARBA00023136"/>
    </source>
</evidence>
<evidence type="ECO:0000313" key="13">
    <source>
        <dbReference type="Proteomes" id="UP001140949"/>
    </source>
</evidence>
<gene>
    <name evidence="12" type="ORF">M6B38_114085</name>
</gene>
<keyword evidence="3 9" id="KW-0732">Signal</keyword>
<dbReference type="PANTHER" id="PTHR47974">
    <property type="entry name" value="OS07G0415500 PROTEIN"/>
    <property type="match status" value="1"/>
</dbReference>
<evidence type="ECO:0000256" key="2">
    <source>
        <dbReference type="ARBA" id="ARBA00022692"/>
    </source>
</evidence>
<dbReference type="PROSITE" id="PS50927">
    <property type="entry name" value="BULB_LECTIN"/>
    <property type="match status" value="1"/>
</dbReference>
<comment type="subcellular location">
    <subcellularLocation>
        <location evidence="1">Membrane</location>
        <topology evidence="1">Single-pass membrane protein</topology>
    </subcellularLocation>
</comment>
<dbReference type="GO" id="GO:0051707">
    <property type="term" value="P:response to other organism"/>
    <property type="evidence" value="ECO:0007669"/>
    <property type="project" value="UniProtKB-ARBA"/>
</dbReference>
<evidence type="ECO:0000259" key="10">
    <source>
        <dbReference type="PROSITE" id="PS50927"/>
    </source>
</evidence>
<feature type="chain" id="PRO_5043433225" evidence="9">
    <location>
        <begin position="27"/>
        <end position="557"/>
    </location>
</feature>
<dbReference type="Gene3D" id="2.90.10.30">
    <property type="match status" value="1"/>
</dbReference>
<evidence type="ECO:0000256" key="3">
    <source>
        <dbReference type="ARBA" id="ARBA00022729"/>
    </source>
</evidence>
<sequence>MGMGMGLLSLLLLLLLFFSMLGTSSSSSYNSLSSSSSDHIERGFSARPEPWSSTSVEFQSVLTDSTSTFSLGFLRCGGGGGDSDHHFLDLAVIHLPSSFPLWRAAPSQPCSFSWSTSTTLLFNGSLTLVDSSSSSHSWSTNNTDPRGHGHGDRLTLLSSSNLQITSSSTTTSNLCWQSFDFPSDSIIQNQNFTSHSRLLSHSQQYSMKLGTNFLALFFYAAAAAEDHIGGGGSSSNNHMIMYWKRTAMEAKAQIVDGRGPIYARLDPTGFLGLYQTEHALVDILSFDTFNAGARKTLRRLTLESDGNLRAYYYSNRSEWVPDFAAISSADRCSLPAACGAYGVCHMADNGGGNARCGCLDNRTATEGCYPADSGDLCGNSGFGVVRRRGVELANKLEWLERRGSSSLEECEGWCERNCSCWGALYSNTSGYCYRMDYPIHTVLAVGDQRKVGYFKVRNNIIVTSSSSSSTTAGREEEDERSVVVVVLGMLILVCGCGFAGYRVWRINGNWRRRRRTGGEVDGVVPEGGMPSSSSSYKPLISTSFRHIELTDSSTSKE</sequence>
<feature type="signal peptide" evidence="9">
    <location>
        <begin position="1"/>
        <end position="26"/>
    </location>
</feature>
<dbReference type="PANTHER" id="PTHR47974:SF9">
    <property type="entry name" value="RECEPTOR-LIKE SERINE_THREONINE-PROTEIN KINASE"/>
    <property type="match status" value="1"/>
</dbReference>
<dbReference type="PROSITE" id="PS50948">
    <property type="entry name" value="PAN"/>
    <property type="match status" value="1"/>
</dbReference>
<dbReference type="Proteomes" id="UP001140949">
    <property type="component" value="Unassembled WGS sequence"/>
</dbReference>
<dbReference type="GO" id="GO:0048544">
    <property type="term" value="P:recognition of pollen"/>
    <property type="evidence" value="ECO:0007669"/>
    <property type="project" value="InterPro"/>
</dbReference>
<proteinExistence type="predicted"/>
<name>A0AAX6IKE6_IRIPA</name>
<reference evidence="12" key="2">
    <citation type="submission" date="2023-04" db="EMBL/GenBank/DDBJ databases">
        <authorList>
            <person name="Bruccoleri R.E."/>
            <person name="Oakeley E.J."/>
            <person name="Faust A.-M."/>
            <person name="Dessus-Babus S."/>
            <person name="Altorfer M."/>
            <person name="Burckhardt D."/>
            <person name="Oertli M."/>
            <person name="Naumann U."/>
            <person name="Petersen F."/>
            <person name="Wong J."/>
        </authorList>
    </citation>
    <scope>NUCLEOTIDE SEQUENCE</scope>
    <source>
        <strain evidence="12">GSM-AAB239-AS_SAM_17_03QT</strain>
        <tissue evidence="12">Leaf</tissue>
    </source>
</reference>
<evidence type="ECO:0000256" key="7">
    <source>
        <dbReference type="SAM" id="MobiDB-lite"/>
    </source>
</evidence>
<evidence type="ECO:0000256" key="1">
    <source>
        <dbReference type="ARBA" id="ARBA00004167"/>
    </source>
</evidence>
<feature type="domain" description="Apple" evidence="11">
    <location>
        <begin position="377"/>
        <end position="458"/>
    </location>
</feature>
<dbReference type="GO" id="GO:0016020">
    <property type="term" value="C:membrane"/>
    <property type="evidence" value="ECO:0007669"/>
    <property type="project" value="UniProtKB-SubCell"/>
</dbReference>
<feature type="domain" description="Bulb-type lectin" evidence="10">
    <location>
        <begin position="53"/>
        <end position="177"/>
    </location>
</feature>